<feature type="compositionally biased region" description="Gly residues" evidence="1">
    <location>
        <begin position="25"/>
        <end position="39"/>
    </location>
</feature>
<dbReference type="GeneID" id="20645059"/>
<dbReference type="EMBL" id="JH159151">
    <property type="protein sequence ID" value="EGZ30768.1"/>
    <property type="molecule type" value="Genomic_DNA"/>
</dbReference>
<dbReference type="InParanoid" id="G4YP08"/>
<evidence type="ECO:0008006" key="4">
    <source>
        <dbReference type="Google" id="ProtNLM"/>
    </source>
</evidence>
<proteinExistence type="predicted"/>
<keyword evidence="3" id="KW-1185">Reference proteome</keyword>
<organism evidence="2 3">
    <name type="scientific">Phytophthora sojae (strain P6497)</name>
    <name type="common">Soybean stem and root rot agent</name>
    <name type="synonym">Phytophthora megasperma f. sp. glycines</name>
    <dbReference type="NCBI Taxonomy" id="1094619"/>
    <lineage>
        <taxon>Eukaryota</taxon>
        <taxon>Sar</taxon>
        <taxon>Stramenopiles</taxon>
        <taxon>Oomycota</taxon>
        <taxon>Peronosporomycetes</taxon>
        <taxon>Peronosporales</taxon>
        <taxon>Peronosporaceae</taxon>
        <taxon>Phytophthora</taxon>
    </lineage>
</organism>
<dbReference type="AlphaFoldDB" id="G4YP08"/>
<accession>G4YP08</accession>
<sequence>MDAPASSADAPLIPAQLSPAAPPVGGRGAEAGAGKGGGSLAASGEAYVPAKADNPARKVDELEARLRSACSSKMRSTVTRQGRRCSFSYDDAVLQWIKQLRQGNIPLKTSHVVIYVKEDDASWDTPNRTVMASVDLEHEQQAFASTTGAAISRARARACIWNADETAVYYDEEPSTVIAESGSKKAARVLGRKRSQRASVLLASVRYGEEAETARNL</sequence>
<protein>
    <recommendedName>
        <fullName evidence="4">DDE-1 domain-containing protein</fullName>
    </recommendedName>
</protein>
<dbReference type="Proteomes" id="UP000002640">
    <property type="component" value="Unassembled WGS sequence"/>
</dbReference>
<dbReference type="KEGG" id="psoj:PHYSODRAFT_324080"/>
<evidence type="ECO:0000256" key="1">
    <source>
        <dbReference type="SAM" id="MobiDB-lite"/>
    </source>
</evidence>
<feature type="region of interest" description="Disordered" evidence="1">
    <location>
        <begin position="1"/>
        <end position="42"/>
    </location>
</feature>
<gene>
    <name evidence="2" type="ORF">PHYSODRAFT_324080</name>
</gene>
<evidence type="ECO:0000313" key="3">
    <source>
        <dbReference type="Proteomes" id="UP000002640"/>
    </source>
</evidence>
<dbReference type="RefSeq" id="XP_009518043.1">
    <property type="nucleotide sequence ID" value="XM_009519748.1"/>
</dbReference>
<evidence type="ECO:0000313" key="2">
    <source>
        <dbReference type="EMBL" id="EGZ30768.1"/>
    </source>
</evidence>
<reference evidence="2 3" key="1">
    <citation type="journal article" date="2006" name="Science">
        <title>Phytophthora genome sequences uncover evolutionary origins and mechanisms of pathogenesis.</title>
        <authorList>
            <person name="Tyler B.M."/>
            <person name="Tripathy S."/>
            <person name="Zhang X."/>
            <person name="Dehal P."/>
            <person name="Jiang R.H."/>
            <person name="Aerts A."/>
            <person name="Arredondo F.D."/>
            <person name="Baxter L."/>
            <person name="Bensasson D."/>
            <person name="Beynon J.L."/>
            <person name="Chapman J."/>
            <person name="Damasceno C.M."/>
            <person name="Dorrance A.E."/>
            <person name="Dou D."/>
            <person name="Dickerman A.W."/>
            <person name="Dubchak I.L."/>
            <person name="Garbelotto M."/>
            <person name="Gijzen M."/>
            <person name="Gordon S.G."/>
            <person name="Govers F."/>
            <person name="Grunwald N.J."/>
            <person name="Huang W."/>
            <person name="Ivors K.L."/>
            <person name="Jones R.W."/>
            <person name="Kamoun S."/>
            <person name="Krampis K."/>
            <person name="Lamour K.H."/>
            <person name="Lee M.K."/>
            <person name="McDonald W.H."/>
            <person name="Medina M."/>
            <person name="Meijer H.J."/>
            <person name="Nordberg E.K."/>
            <person name="Maclean D.J."/>
            <person name="Ospina-Giraldo M.D."/>
            <person name="Morris P.F."/>
            <person name="Phuntumart V."/>
            <person name="Putnam N.H."/>
            <person name="Rash S."/>
            <person name="Rose J.K."/>
            <person name="Sakihama Y."/>
            <person name="Salamov A.A."/>
            <person name="Savidor A."/>
            <person name="Scheuring C.F."/>
            <person name="Smith B.M."/>
            <person name="Sobral B.W."/>
            <person name="Terry A."/>
            <person name="Torto-Alalibo T.A."/>
            <person name="Win J."/>
            <person name="Xu Z."/>
            <person name="Zhang H."/>
            <person name="Grigoriev I.V."/>
            <person name="Rokhsar D.S."/>
            <person name="Boore J.L."/>
        </authorList>
    </citation>
    <scope>NUCLEOTIDE SEQUENCE [LARGE SCALE GENOMIC DNA]</scope>
    <source>
        <strain evidence="2 3">P6497</strain>
    </source>
</reference>
<name>G4YP08_PHYSP</name>